<gene>
    <name evidence="3" type="ORF">HFM93_03005</name>
</gene>
<protein>
    <submittedName>
        <fullName evidence="3">Acyl-CoA thioesterase</fullName>
    </submittedName>
</protein>
<comment type="similarity">
    <text evidence="1">Belongs to the 4-hydroxybenzoyl-CoA thioesterase family.</text>
</comment>
<dbReference type="NCBIfam" id="TIGR00051">
    <property type="entry name" value="YbgC/FadM family acyl-CoA thioesterase"/>
    <property type="match status" value="1"/>
</dbReference>
<reference evidence="3 4" key="1">
    <citation type="journal article" date="2020" name="Cell Host Microbe">
        <title>Functional and Genomic Variation between Human-Derived Isolates of Lachnospiraceae Reveals Inter- and Intra-Species Diversity.</title>
        <authorList>
            <person name="Sorbara M.T."/>
            <person name="Littmann E.R."/>
            <person name="Fontana E."/>
            <person name="Moody T.U."/>
            <person name="Kohout C.E."/>
            <person name="Gjonbalaj M."/>
            <person name="Eaton V."/>
            <person name="Seok R."/>
            <person name="Leiner I.M."/>
            <person name="Pamer E.G."/>
        </authorList>
    </citation>
    <scope>NUCLEOTIDE SEQUENCE [LARGE SCALE GENOMIC DNA]</scope>
    <source>
        <strain evidence="3 4">MSK.14.16</strain>
    </source>
</reference>
<dbReference type="Pfam" id="PF13279">
    <property type="entry name" value="4HBT_2"/>
    <property type="match status" value="1"/>
</dbReference>
<dbReference type="RefSeq" id="WP_173865828.1">
    <property type="nucleotide sequence ID" value="NZ_JAAWUU010000007.1"/>
</dbReference>
<dbReference type="CDD" id="cd00586">
    <property type="entry name" value="4HBT"/>
    <property type="match status" value="1"/>
</dbReference>
<dbReference type="PROSITE" id="PS01328">
    <property type="entry name" value="4HBCOA_THIOESTERASE"/>
    <property type="match status" value="1"/>
</dbReference>
<dbReference type="SUPFAM" id="SSF54637">
    <property type="entry name" value="Thioesterase/thiol ester dehydrase-isomerase"/>
    <property type="match status" value="1"/>
</dbReference>
<dbReference type="PANTHER" id="PTHR31793">
    <property type="entry name" value="4-HYDROXYBENZOYL-COA THIOESTERASE FAMILY MEMBER"/>
    <property type="match status" value="1"/>
</dbReference>
<name>A0ABX2GUK1_9FIRM</name>
<dbReference type="InterPro" id="IPR029069">
    <property type="entry name" value="HotDog_dom_sf"/>
</dbReference>
<sequence length="146" mass="17277">MYTHRVQYYETDQMGIVHHSNYIRWFEEARIDWMRHCGISYREMEKQGIIVPVLGVEATYRQMVHFDDLVDIKVTAAKYNGIVLEFCYEIYLQKDEKLCTTGKSRHCFLNKEAKPVSLKKENAVLHQKILTFIGKDVQDPDKKQDS</sequence>
<evidence type="ECO:0000256" key="2">
    <source>
        <dbReference type="ARBA" id="ARBA00022801"/>
    </source>
</evidence>
<evidence type="ECO:0000313" key="4">
    <source>
        <dbReference type="Proteomes" id="UP000821846"/>
    </source>
</evidence>
<keyword evidence="4" id="KW-1185">Reference proteome</keyword>
<accession>A0ABX2GUK1</accession>
<comment type="caution">
    <text evidence="3">The sequence shown here is derived from an EMBL/GenBank/DDBJ whole genome shotgun (WGS) entry which is preliminary data.</text>
</comment>
<dbReference type="Gene3D" id="3.10.129.10">
    <property type="entry name" value="Hotdog Thioesterase"/>
    <property type="match status" value="1"/>
</dbReference>
<evidence type="ECO:0000313" key="3">
    <source>
        <dbReference type="EMBL" id="NSG29263.1"/>
    </source>
</evidence>
<dbReference type="PIRSF" id="PIRSF003230">
    <property type="entry name" value="YbgC"/>
    <property type="match status" value="1"/>
</dbReference>
<dbReference type="Proteomes" id="UP000821846">
    <property type="component" value="Unassembled WGS sequence"/>
</dbReference>
<dbReference type="EMBL" id="JAAWUZ010000006">
    <property type="protein sequence ID" value="NSG29263.1"/>
    <property type="molecule type" value="Genomic_DNA"/>
</dbReference>
<evidence type="ECO:0000256" key="1">
    <source>
        <dbReference type="ARBA" id="ARBA00005953"/>
    </source>
</evidence>
<proteinExistence type="inferred from homology"/>
<dbReference type="InterPro" id="IPR050563">
    <property type="entry name" value="4-hydroxybenzoyl-CoA_TE"/>
</dbReference>
<dbReference type="InterPro" id="IPR006684">
    <property type="entry name" value="YbgC/YbaW"/>
</dbReference>
<organism evidence="3 4">
    <name type="scientific">Faecalicatena fissicatena</name>
    <dbReference type="NCBI Taxonomy" id="290055"/>
    <lineage>
        <taxon>Bacteria</taxon>
        <taxon>Bacillati</taxon>
        <taxon>Bacillota</taxon>
        <taxon>Clostridia</taxon>
        <taxon>Lachnospirales</taxon>
        <taxon>Lachnospiraceae</taxon>
        <taxon>Faecalicatena</taxon>
    </lineage>
</organism>
<keyword evidence="2" id="KW-0378">Hydrolase</keyword>
<dbReference type="PANTHER" id="PTHR31793:SF27">
    <property type="entry name" value="NOVEL THIOESTERASE SUPERFAMILY DOMAIN AND SAPOSIN A-TYPE DOMAIN CONTAINING PROTEIN (0610012H03RIK)"/>
    <property type="match status" value="1"/>
</dbReference>
<dbReference type="InterPro" id="IPR008272">
    <property type="entry name" value="HB-CoA_thioesterase_AS"/>
</dbReference>